<dbReference type="EMBL" id="JACOOK010000002">
    <property type="protein sequence ID" value="MBC5616069.1"/>
    <property type="molecule type" value="Genomic_DNA"/>
</dbReference>
<sequence length="522" mass="57036">MKKLVFSIQVFIVTLLAVQLTSCEGFPGPEPISEQYARPEEVIVPGVPVVKGDGKSIYQPASSSDFRYAAAMIANSNGTMSAWFSTPGGTTGSLPAATSLNGSGDGGGPYPMHSNGNSGAIKYTFNQSFYGWIVDCPGWSTNTACFHWELYQWNDNYISTVSGTPIAQYDHMNYADNSSLEINTNNSGYADETGNVKFPAGTYLLYMERISGTPGCWGAGIGENMTVWHNGTELSGTQAFRTKVQYVSPADVGYSAQIRYYTASSVTNDLTWSEDDIVAVAPTDKKADSYYAKDPAVVKIGDYYYMVYTGSTTVVETTDNELFVARSATPDGENWEKWNGTGWGGDPAAIVSANLTAEETFFGVGEASLIVKDGQIYLYYTYNDQAIDVYDIHLATANASDSNWPAALSDKGKVIDRNKFAANSVSGCDVKYVEELNCFQAIHGVNVNEVNTYLAIWQSTDGITGWEQIGIVTDNTRVRLKYPRVVGNDQGHVTSAVHLLTYQYGISRSSWRTWMSSYQYAE</sequence>
<comment type="caution">
    <text evidence="1">The sequence shown here is derived from an EMBL/GenBank/DDBJ whole genome shotgun (WGS) entry which is preliminary data.</text>
</comment>
<evidence type="ECO:0000313" key="1">
    <source>
        <dbReference type="EMBL" id="MBC5616069.1"/>
    </source>
</evidence>
<dbReference type="RefSeq" id="WP_101571675.1">
    <property type="nucleotide sequence ID" value="NZ_JACOOK010000002.1"/>
</dbReference>
<dbReference type="InterPro" id="IPR023296">
    <property type="entry name" value="Glyco_hydro_beta-prop_sf"/>
</dbReference>
<proteinExistence type="predicted"/>
<protein>
    <recommendedName>
        <fullName evidence="3">DUF4185 domain-containing protein</fullName>
    </recommendedName>
</protein>
<evidence type="ECO:0008006" key="3">
    <source>
        <dbReference type="Google" id="ProtNLM"/>
    </source>
</evidence>
<dbReference type="Proteomes" id="UP000636891">
    <property type="component" value="Unassembled WGS sequence"/>
</dbReference>
<name>A0ABR7CKD8_9BACT</name>
<dbReference type="SUPFAM" id="SSF75005">
    <property type="entry name" value="Arabinanase/levansucrase/invertase"/>
    <property type="match status" value="1"/>
</dbReference>
<reference evidence="1 2" key="1">
    <citation type="submission" date="2020-08" db="EMBL/GenBank/DDBJ databases">
        <title>Genome public.</title>
        <authorList>
            <person name="Liu C."/>
            <person name="Sun Q."/>
        </authorList>
    </citation>
    <scope>NUCLEOTIDE SEQUENCE [LARGE SCALE GENOMIC DNA]</scope>
    <source>
        <strain evidence="1 2">New-7</strain>
    </source>
</reference>
<keyword evidence="2" id="KW-1185">Reference proteome</keyword>
<organism evidence="1 2">
    <name type="scientific">Alistipes hominis</name>
    <dbReference type="NCBI Taxonomy" id="2763015"/>
    <lineage>
        <taxon>Bacteria</taxon>
        <taxon>Pseudomonadati</taxon>
        <taxon>Bacteroidota</taxon>
        <taxon>Bacteroidia</taxon>
        <taxon>Bacteroidales</taxon>
        <taxon>Rikenellaceae</taxon>
        <taxon>Alistipes</taxon>
    </lineage>
</organism>
<gene>
    <name evidence="1" type="ORF">H8S08_03425</name>
</gene>
<dbReference type="Gene3D" id="2.115.10.20">
    <property type="entry name" value="Glycosyl hydrolase domain, family 43"/>
    <property type="match status" value="1"/>
</dbReference>
<evidence type="ECO:0000313" key="2">
    <source>
        <dbReference type="Proteomes" id="UP000636891"/>
    </source>
</evidence>
<accession>A0ABR7CKD8</accession>